<keyword evidence="2" id="KW-0472">Membrane</keyword>
<feature type="transmembrane region" description="Helical" evidence="2">
    <location>
        <begin position="71"/>
        <end position="91"/>
    </location>
</feature>
<name>A0A0A7I9U7_9BIFI</name>
<evidence type="ECO:0000256" key="2">
    <source>
        <dbReference type="SAM" id="Phobius"/>
    </source>
</evidence>
<feature type="transmembrane region" description="Helical" evidence="2">
    <location>
        <begin position="41"/>
        <end position="65"/>
    </location>
</feature>
<feature type="region of interest" description="Disordered" evidence="1">
    <location>
        <begin position="1"/>
        <end position="30"/>
    </location>
</feature>
<dbReference type="Proteomes" id="UP000030636">
    <property type="component" value="Chromosome"/>
</dbReference>
<dbReference type="RefSeq" id="WP_039171924.1">
    <property type="nucleotide sequence ID" value="NZ_CP007457.1"/>
</dbReference>
<evidence type="ECO:0000256" key="1">
    <source>
        <dbReference type="SAM" id="MobiDB-lite"/>
    </source>
</evidence>
<keyword evidence="2" id="KW-1133">Transmembrane helix</keyword>
<evidence type="ECO:0000313" key="4">
    <source>
        <dbReference type="Proteomes" id="UP000030636"/>
    </source>
</evidence>
<protein>
    <submittedName>
        <fullName evidence="3">Uncharacterized protein</fullName>
    </submittedName>
</protein>
<dbReference type="OrthoDB" id="3239985at2"/>
<dbReference type="EMBL" id="CP007457">
    <property type="protein sequence ID" value="AIZ17048.1"/>
    <property type="molecule type" value="Genomic_DNA"/>
</dbReference>
<keyword evidence="2" id="KW-0812">Transmembrane</keyword>
<dbReference type="HOGENOM" id="CLU_2328184_0_0_11"/>
<dbReference type="STRING" id="1447715.AH67_05135"/>
<gene>
    <name evidence="3" type="ORF">AH67_05135</name>
</gene>
<accession>A0A0A7I9U7</accession>
<dbReference type="AlphaFoldDB" id="A0A0A7I9U7"/>
<dbReference type="KEGG" id="bpsp:AH67_05135"/>
<evidence type="ECO:0000313" key="3">
    <source>
        <dbReference type="EMBL" id="AIZ17048.1"/>
    </source>
</evidence>
<proteinExistence type="predicted"/>
<organism evidence="3 4">
    <name type="scientific">Bifidobacterium pseudolongum PV8-2</name>
    <dbReference type="NCBI Taxonomy" id="1447715"/>
    <lineage>
        <taxon>Bacteria</taxon>
        <taxon>Bacillati</taxon>
        <taxon>Actinomycetota</taxon>
        <taxon>Actinomycetes</taxon>
        <taxon>Bifidobacteriales</taxon>
        <taxon>Bifidobacteriaceae</taxon>
        <taxon>Bifidobacterium</taxon>
    </lineage>
</organism>
<reference evidence="3 4" key="1">
    <citation type="journal article" date="2015" name="Genome Announc.">
        <title>Bifidobacterium pseudolongum Strain PV8-2, Isolated from a Stool Sample of an Anemic Kenyan Infant.</title>
        <authorList>
            <person name="Vazquez-Gutierrez P."/>
            <person name="Lacroix C."/>
            <person name="Chassard C."/>
            <person name="Klumpp J."/>
            <person name="Stevens M.J."/>
            <person name="Jans C."/>
        </authorList>
    </citation>
    <scope>NUCLEOTIDE SEQUENCE [LARGE SCALE GENOMIC DNA]</scope>
    <source>
        <strain evidence="3 4">PV8-2</strain>
    </source>
</reference>
<sequence length="98" mass="10504">MTEEIIDDTIKTYDSDQPLPDSVGSPEEEYRPVFDPTVRTAIYVGCLLMGVTLTVVSPVAIAAHAPEWVCVLLSALGSAIPTIAAGFGVAYHPKRRTT</sequence>
<keyword evidence="4" id="KW-1185">Reference proteome</keyword>